<keyword evidence="1" id="KW-1133">Transmembrane helix</keyword>
<name>A0A3L9Z6U9_9FLAO</name>
<proteinExistence type="predicted"/>
<keyword evidence="1" id="KW-0812">Transmembrane</keyword>
<dbReference type="AlphaFoldDB" id="A0A3L9Z6U9"/>
<gene>
    <name evidence="2" type="ORF">BXY75_0027</name>
</gene>
<dbReference type="RefSeq" id="WP_121905683.1">
    <property type="nucleotide sequence ID" value="NZ_REFC01000001.1"/>
</dbReference>
<comment type="caution">
    <text evidence="2">The sequence shown here is derived from an EMBL/GenBank/DDBJ whole genome shotgun (WGS) entry which is preliminary data.</text>
</comment>
<dbReference type="Proteomes" id="UP000271339">
    <property type="component" value="Unassembled WGS sequence"/>
</dbReference>
<feature type="transmembrane region" description="Helical" evidence="1">
    <location>
        <begin position="9"/>
        <end position="29"/>
    </location>
</feature>
<evidence type="ECO:0008006" key="4">
    <source>
        <dbReference type="Google" id="ProtNLM"/>
    </source>
</evidence>
<sequence>MIEISKKQLILLIGIGAFIFNSINGFTYLAKVLVRDLQVWLDQKPIYNFWITELSMILIFTLIGIHVIYKLTKKQKVSDKELMKIFLLWIIAYFVIQLSQYFYTVYGTRFVMENKHNEYGNYADFIREDYTLQSFQSIFIFSRYLIFAVIVYFGQKTVTNHV</sequence>
<evidence type="ECO:0000313" key="2">
    <source>
        <dbReference type="EMBL" id="RMA67717.1"/>
    </source>
</evidence>
<feature type="transmembrane region" description="Helical" evidence="1">
    <location>
        <begin position="49"/>
        <end position="69"/>
    </location>
</feature>
<evidence type="ECO:0000256" key="1">
    <source>
        <dbReference type="SAM" id="Phobius"/>
    </source>
</evidence>
<organism evidence="2 3">
    <name type="scientific">Ulvibacter antarcticus</name>
    <dbReference type="NCBI Taxonomy" id="442714"/>
    <lineage>
        <taxon>Bacteria</taxon>
        <taxon>Pseudomonadati</taxon>
        <taxon>Bacteroidota</taxon>
        <taxon>Flavobacteriia</taxon>
        <taxon>Flavobacteriales</taxon>
        <taxon>Flavobacteriaceae</taxon>
        <taxon>Ulvibacter</taxon>
    </lineage>
</organism>
<accession>A0A3L9Z6U9</accession>
<dbReference type="EMBL" id="REFC01000001">
    <property type="protein sequence ID" value="RMA67717.1"/>
    <property type="molecule type" value="Genomic_DNA"/>
</dbReference>
<reference evidence="2 3" key="1">
    <citation type="submission" date="2018-10" db="EMBL/GenBank/DDBJ databases">
        <title>Genomic Encyclopedia of Archaeal and Bacterial Type Strains, Phase II (KMG-II): from individual species to whole genera.</title>
        <authorList>
            <person name="Goeker M."/>
        </authorList>
    </citation>
    <scope>NUCLEOTIDE SEQUENCE [LARGE SCALE GENOMIC DNA]</scope>
    <source>
        <strain evidence="2 3">DSM 23424</strain>
    </source>
</reference>
<protein>
    <recommendedName>
        <fullName evidence="4">DUF4149 domain-containing protein</fullName>
    </recommendedName>
</protein>
<feature type="transmembrane region" description="Helical" evidence="1">
    <location>
        <begin position="135"/>
        <end position="154"/>
    </location>
</feature>
<feature type="transmembrane region" description="Helical" evidence="1">
    <location>
        <begin position="81"/>
        <end position="103"/>
    </location>
</feature>
<keyword evidence="3" id="KW-1185">Reference proteome</keyword>
<keyword evidence="1" id="KW-0472">Membrane</keyword>
<evidence type="ECO:0000313" key="3">
    <source>
        <dbReference type="Proteomes" id="UP000271339"/>
    </source>
</evidence>